<evidence type="ECO:0000259" key="2">
    <source>
        <dbReference type="SMART" id="SM01017"/>
    </source>
</evidence>
<evidence type="ECO:0000313" key="3">
    <source>
        <dbReference type="EMBL" id="PRT52794.1"/>
    </source>
</evidence>
<dbReference type="GO" id="GO:0031625">
    <property type="term" value="F:ubiquitin protein ligase binding"/>
    <property type="evidence" value="ECO:0007669"/>
    <property type="project" value="TreeGrafter"/>
</dbReference>
<name>A0A2T0FCR5_9ASCO</name>
<dbReference type="GeneID" id="36514163"/>
<dbReference type="SMART" id="SM01017">
    <property type="entry name" value="Arrestin_C"/>
    <property type="match status" value="1"/>
</dbReference>
<dbReference type="GO" id="GO:0070086">
    <property type="term" value="P:ubiquitin-dependent endocytosis"/>
    <property type="evidence" value="ECO:0007669"/>
    <property type="project" value="TreeGrafter"/>
</dbReference>
<dbReference type="Gene3D" id="2.60.40.640">
    <property type="match status" value="1"/>
</dbReference>
<evidence type="ECO:0000256" key="1">
    <source>
        <dbReference type="SAM" id="MobiDB-lite"/>
    </source>
</evidence>
<keyword evidence="4" id="KW-1185">Reference proteome</keyword>
<protein>
    <submittedName>
        <fullName evidence="3">Arrestin-related trafficking adapter C2D10.04</fullName>
    </submittedName>
</protein>
<dbReference type="InterPro" id="IPR050357">
    <property type="entry name" value="Arrestin_domain-protein"/>
</dbReference>
<feature type="domain" description="Arrestin C-terminal-like" evidence="2">
    <location>
        <begin position="337"/>
        <end position="520"/>
    </location>
</feature>
<dbReference type="GO" id="GO:0005829">
    <property type="term" value="C:cytosol"/>
    <property type="evidence" value="ECO:0007669"/>
    <property type="project" value="TreeGrafter"/>
</dbReference>
<dbReference type="RefSeq" id="XP_024662740.1">
    <property type="nucleotide sequence ID" value="XM_024806972.1"/>
</dbReference>
<dbReference type="PANTHER" id="PTHR11188">
    <property type="entry name" value="ARRESTIN DOMAIN CONTAINING PROTEIN"/>
    <property type="match status" value="1"/>
</dbReference>
<feature type="region of interest" description="Disordered" evidence="1">
    <location>
        <begin position="586"/>
        <end position="621"/>
    </location>
</feature>
<dbReference type="STRING" id="45607.A0A2T0FCR5"/>
<dbReference type="OrthoDB" id="2238745at2759"/>
<dbReference type="EMBL" id="NDIQ01000001">
    <property type="protein sequence ID" value="PRT52794.1"/>
    <property type="molecule type" value="Genomic_DNA"/>
</dbReference>
<gene>
    <name evidence="3" type="ORF">B9G98_00414</name>
</gene>
<evidence type="ECO:0000313" key="4">
    <source>
        <dbReference type="Proteomes" id="UP000238350"/>
    </source>
</evidence>
<comment type="caution">
    <text evidence="3">The sequence shown here is derived from an EMBL/GenBank/DDBJ whole genome shotgun (WGS) entry which is preliminary data.</text>
</comment>
<dbReference type="PANTHER" id="PTHR11188:SF168">
    <property type="entry name" value="PROTEIN ECM21-RELATED"/>
    <property type="match status" value="1"/>
</dbReference>
<dbReference type="AlphaFoldDB" id="A0A2T0FCR5"/>
<dbReference type="InterPro" id="IPR011022">
    <property type="entry name" value="Arrestin_C-like"/>
</dbReference>
<organism evidence="3 4">
    <name type="scientific">Wickerhamiella sorbophila</name>
    <dbReference type="NCBI Taxonomy" id="45607"/>
    <lineage>
        <taxon>Eukaryota</taxon>
        <taxon>Fungi</taxon>
        <taxon>Dikarya</taxon>
        <taxon>Ascomycota</taxon>
        <taxon>Saccharomycotina</taxon>
        <taxon>Dipodascomycetes</taxon>
        <taxon>Dipodascales</taxon>
        <taxon>Trichomonascaceae</taxon>
        <taxon>Wickerhamiella</taxon>
    </lineage>
</organism>
<feature type="compositionally biased region" description="Polar residues" evidence="1">
    <location>
        <begin position="598"/>
        <end position="621"/>
    </location>
</feature>
<dbReference type="Proteomes" id="UP000238350">
    <property type="component" value="Unassembled WGS sequence"/>
</dbReference>
<dbReference type="GO" id="GO:0030674">
    <property type="term" value="F:protein-macromolecule adaptor activity"/>
    <property type="evidence" value="ECO:0007669"/>
    <property type="project" value="TreeGrafter"/>
</dbReference>
<reference evidence="3 4" key="1">
    <citation type="submission" date="2017-04" db="EMBL/GenBank/DDBJ databases">
        <title>Genome sequencing of [Candida] sorbophila.</title>
        <authorList>
            <person name="Ahn J.O."/>
        </authorList>
    </citation>
    <scope>NUCLEOTIDE SEQUENCE [LARGE SCALE GENOMIC DNA]</scope>
    <source>
        <strain evidence="3 4">DS02</strain>
    </source>
</reference>
<feature type="compositionally biased region" description="Low complexity" evidence="1">
    <location>
        <begin position="586"/>
        <end position="597"/>
    </location>
</feature>
<proteinExistence type="predicted"/>
<feature type="region of interest" description="Disordered" evidence="1">
    <location>
        <begin position="47"/>
        <end position="104"/>
    </location>
</feature>
<accession>A0A2T0FCR5</accession>
<dbReference type="InterPro" id="IPR014752">
    <property type="entry name" value="Arrestin-like_C"/>
</dbReference>
<sequence length="621" mass="67324">MPAQPATNSIFRHSIGIPRSVNTSHSGNVDIAIGLQEPVVFLPANRGGNLFGRRRPANRGGSASHRASPPPQQPVSGDSSGGHLRSPPSDEDLPTFEESTSASSSSGAVLRGSVVLKLSKPTRIKQLSLVLYTVSRTVWTLVPQPTVLVDAPLPTAAELEDVVYLAQHYWDFVPSEAVKRNHQESMAKFDQSASTVIQDQYGANTAILRNEPTNVRQSKTNRVIHSSKTSLQNGLPLFAPLEEPVRKVRYPPVASDSVLYPAGEYVFHFGIIMDSSCPETSNVPNGHVKHFLAARVVRAGAFNPNVTGKLEIEVCRAPPAAAEDPSSSHGVVLSRVWDERLVYSVSLDQRYVVLNEPVRLSISLLPMPGLDVMVHQIRVYALESVSYLFSTDYSIHTNDHSLRLGLVQISAPTQNLNEDSPPSASRMGTLLHPTEPTHIQCDLVMATDSDRPIHALPQAYGRGRNGEKRFLEPDMVSPYVKIKHRLIVGLRVSRYDEGDEKRSHFEVKIDTPFVLLSRHCVQESINLPGYDSGSTDAQEDTPPTFDQALNHEIVGSPCKFVGDKDGSAEQSLSAVAAAATATAAATASATVGSEASSNQSSDYDGTSVVQRVNSNVYDQPA</sequence>